<name>A0A098THV6_9CYAN</name>
<dbReference type="NCBIfam" id="NF045587">
    <property type="entry name" value="T4P_biogen_EbsA"/>
    <property type="match status" value="1"/>
</dbReference>
<evidence type="ECO:0000313" key="2">
    <source>
        <dbReference type="Proteomes" id="UP000030170"/>
    </source>
</evidence>
<reference evidence="1 2" key="1">
    <citation type="journal article" date="2014" name="Mol. Ecol.">
        <title>Evolution of Synechococcus.</title>
        <authorList>
            <person name="Dvorak P."/>
            <person name="Casamatta D."/>
            <person name="Hasler P."/>
            <person name="Poulickova A."/>
            <person name="Ondrej V."/>
            <person name="Sanges R."/>
        </authorList>
    </citation>
    <scope>NUCLEOTIDE SEQUENCE [LARGE SCALE GENOMIC DNA]</scope>
    <source>
        <strain evidence="1 2">CAUP A 1101</strain>
    </source>
</reference>
<dbReference type="STRING" id="1497020.DO97_17220"/>
<sequence>MSTEQILQLQPAAPQAVNVYMPYYQGNKRSFLPLAISLYQKGSLEGQRRIEGADSIPFIATWNISSLPADLTRCRLQFDGSGELSYEMMLANFEFVDYLIDVIQTYKRTKSADFSQTFYRKLLHLDD</sequence>
<evidence type="ECO:0000313" key="1">
    <source>
        <dbReference type="EMBL" id="KGF71591.1"/>
    </source>
</evidence>
<dbReference type="RefSeq" id="WP_036536287.1">
    <property type="nucleotide sequence ID" value="NZ_JJML01000063.1"/>
</dbReference>
<dbReference type="AlphaFoldDB" id="A0A098THV6"/>
<proteinExistence type="predicted"/>
<gene>
    <name evidence="1" type="ORF">DO97_17220</name>
</gene>
<organism evidence="1 2">
    <name type="scientific">Neosynechococcus sphagnicola sy1</name>
    <dbReference type="NCBI Taxonomy" id="1497020"/>
    <lineage>
        <taxon>Bacteria</taxon>
        <taxon>Bacillati</taxon>
        <taxon>Cyanobacteriota</taxon>
        <taxon>Cyanophyceae</taxon>
        <taxon>Neosynechococcales</taxon>
        <taxon>Neosynechococcaceae</taxon>
        <taxon>Neosynechococcus</taxon>
    </lineage>
</organism>
<dbReference type="OrthoDB" id="512629at2"/>
<dbReference type="Proteomes" id="UP000030170">
    <property type="component" value="Unassembled WGS sequence"/>
</dbReference>
<dbReference type="EMBL" id="JJML01000063">
    <property type="protein sequence ID" value="KGF71591.1"/>
    <property type="molecule type" value="Genomic_DNA"/>
</dbReference>
<keyword evidence="2" id="KW-1185">Reference proteome</keyword>
<dbReference type="InterPro" id="IPR054652">
    <property type="entry name" value="T4P_EbsA-like"/>
</dbReference>
<accession>A0A098THV6</accession>
<protein>
    <submittedName>
        <fullName evidence="1">Uncharacterized protein</fullName>
    </submittedName>
</protein>
<comment type="caution">
    <text evidence="1">The sequence shown here is derived from an EMBL/GenBank/DDBJ whole genome shotgun (WGS) entry which is preliminary data.</text>
</comment>